<dbReference type="OrthoDB" id="504365at2"/>
<evidence type="ECO:0000256" key="2">
    <source>
        <dbReference type="ARBA" id="ARBA00010701"/>
    </source>
</evidence>
<dbReference type="Gene3D" id="2.60.120.380">
    <property type="match status" value="1"/>
</dbReference>
<dbReference type="Proteomes" id="UP000271624">
    <property type="component" value="Unassembled WGS sequence"/>
</dbReference>
<dbReference type="GO" id="GO:0017171">
    <property type="term" value="F:serine hydrolase activity"/>
    <property type="evidence" value="ECO:0007669"/>
    <property type="project" value="TreeGrafter"/>
</dbReference>
<dbReference type="InterPro" id="IPR029058">
    <property type="entry name" value="AB_hydrolase_fold"/>
</dbReference>
<evidence type="ECO:0000313" key="5">
    <source>
        <dbReference type="EMBL" id="RUS93953.1"/>
    </source>
</evidence>
<dbReference type="PANTHER" id="PTHR11610:SF173">
    <property type="entry name" value="LIPASE DOMAIN-CONTAINING PROTEIN-RELATED"/>
    <property type="match status" value="1"/>
</dbReference>
<accession>A0A433UJ95</accession>
<evidence type="ECO:0000256" key="1">
    <source>
        <dbReference type="ARBA" id="ARBA00004613"/>
    </source>
</evidence>
<dbReference type="Gene3D" id="3.40.50.1820">
    <property type="entry name" value="alpha/beta hydrolase"/>
    <property type="match status" value="1"/>
</dbReference>
<dbReference type="GO" id="GO:0005615">
    <property type="term" value="C:extracellular space"/>
    <property type="evidence" value="ECO:0007669"/>
    <property type="project" value="TreeGrafter"/>
</dbReference>
<dbReference type="InterPro" id="IPR000734">
    <property type="entry name" value="TAG_lipase"/>
</dbReference>
<gene>
    <name evidence="5" type="ORF">DSM106972_094900</name>
</gene>
<comment type="similarity">
    <text evidence="2">Belongs to the AB hydrolase superfamily. Lipase family.</text>
</comment>
<proteinExistence type="inferred from homology"/>
<evidence type="ECO:0000256" key="3">
    <source>
        <dbReference type="ARBA" id="ARBA00022525"/>
    </source>
</evidence>
<dbReference type="AlphaFoldDB" id="A0A433UJ95"/>
<organism evidence="5 6">
    <name type="scientific">Dulcicalothrix desertica PCC 7102</name>
    <dbReference type="NCBI Taxonomy" id="232991"/>
    <lineage>
        <taxon>Bacteria</taxon>
        <taxon>Bacillati</taxon>
        <taxon>Cyanobacteriota</taxon>
        <taxon>Cyanophyceae</taxon>
        <taxon>Nostocales</taxon>
        <taxon>Calotrichaceae</taxon>
        <taxon>Dulcicalothrix</taxon>
    </lineage>
</organism>
<sequence length="509" mass="56413">MVSKFNDSFPDLSRPLSSALNYQFTPDLLNPLGTNAYSQSSSNDFANNLYTNSIYLGEFADGKQEKRSDTVGDFNNTSDLFKFNITSSRINIDISSIDSNNAIDLQLIQDKNNNGAVDSPEEIISQSLHEGTRGNFIAKILNPGEYSIRVIPKNTETVTAYNIELRSTKISTDFSQFASFKKPTNIWRYDEGGRTERETSQGGTSNGIKSGKETILVIHGWNNNDQVDTVRELAKEASEYQDYQVLSLDWSSIAEAGLDDGIIPYKTAGWISTIGKWTHDRLVQLGIDSQQLSIVGHSLGTYIGTEIGRLFGKVKNFVALDPAFPADGLTGYDIDNQRDGKQGPSNFRDIANNSLAFVVADNWLGIPGISLGTAGDNDKAGTANISLIIKFEGKDGLNAYDAHGAVVDVFTNALDRRLINFSSVNFNLPDFRSNWYDNNGDKDNFWDRIVNPGKHEGTIKAKWTGKNLSWDDAPNKVWNKDSDIYNPWGIKELRRVTNSGGSEKSTWKQ</sequence>
<dbReference type="SUPFAM" id="SSF53474">
    <property type="entry name" value="alpha/beta-Hydrolases"/>
    <property type="match status" value="1"/>
</dbReference>
<dbReference type="InterPro" id="IPR013818">
    <property type="entry name" value="Lipase"/>
</dbReference>
<comment type="subcellular location">
    <subcellularLocation>
        <location evidence="1">Secreted</location>
    </subcellularLocation>
</comment>
<dbReference type="Pfam" id="PF00151">
    <property type="entry name" value="Lipase"/>
    <property type="match status" value="1"/>
</dbReference>
<name>A0A433UJ95_9CYAN</name>
<dbReference type="RefSeq" id="WP_127087406.1">
    <property type="nucleotide sequence ID" value="NZ_RSCL01000053.1"/>
</dbReference>
<reference evidence="5" key="2">
    <citation type="journal article" date="2019" name="Genome Biol. Evol.">
        <title>Day and night: Metabolic profiles and evolutionary relationships of six axenic non-marine cyanobacteria.</title>
        <authorList>
            <person name="Will S.E."/>
            <person name="Henke P."/>
            <person name="Boedeker C."/>
            <person name="Huang S."/>
            <person name="Brinkmann H."/>
            <person name="Rohde M."/>
            <person name="Jarek M."/>
            <person name="Friedl T."/>
            <person name="Seufert S."/>
            <person name="Schumacher M."/>
            <person name="Overmann J."/>
            <person name="Neumann-Schaal M."/>
            <person name="Petersen J."/>
        </authorList>
    </citation>
    <scope>NUCLEOTIDE SEQUENCE [LARGE SCALE GENOMIC DNA]</scope>
    <source>
        <strain evidence="5">PCC 7102</strain>
    </source>
</reference>
<dbReference type="PANTHER" id="PTHR11610">
    <property type="entry name" value="LIPASE"/>
    <property type="match status" value="1"/>
</dbReference>
<dbReference type="GO" id="GO:0016042">
    <property type="term" value="P:lipid catabolic process"/>
    <property type="evidence" value="ECO:0007669"/>
    <property type="project" value="TreeGrafter"/>
</dbReference>
<dbReference type="GO" id="GO:0016298">
    <property type="term" value="F:lipase activity"/>
    <property type="evidence" value="ECO:0007669"/>
    <property type="project" value="InterPro"/>
</dbReference>
<keyword evidence="6" id="KW-1185">Reference proteome</keyword>
<comment type="caution">
    <text evidence="5">The sequence shown here is derived from an EMBL/GenBank/DDBJ whole genome shotgun (WGS) entry which is preliminary data.</text>
</comment>
<reference evidence="5" key="1">
    <citation type="submission" date="2018-12" db="EMBL/GenBank/DDBJ databases">
        <authorList>
            <person name="Will S."/>
            <person name="Neumann-Schaal M."/>
            <person name="Henke P."/>
        </authorList>
    </citation>
    <scope>NUCLEOTIDE SEQUENCE</scope>
    <source>
        <strain evidence="5">PCC 7102</strain>
    </source>
</reference>
<dbReference type="SUPFAM" id="SSF89260">
    <property type="entry name" value="Collagen-binding domain"/>
    <property type="match status" value="1"/>
</dbReference>
<dbReference type="EMBL" id="RSCL01000053">
    <property type="protein sequence ID" value="RUS93953.1"/>
    <property type="molecule type" value="Genomic_DNA"/>
</dbReference>
<evidence type="ECO:0000313" key="6">
    <source>
        <dbReference type="Proteomes" id="UP000271624"/>
    </source>
</evidence>
<keyword evidence="3" id="KW-0964">Secreted</keyword>
<evidence type="ECO:0000259" key="4">
    <source>
        <dbReference type="Pfam" id="PF00151"/>
    </source>
</evidence>
<feature type="domain" description="Lipase" evidence="4">
    <location>
        <begin position="205"/>
        <end position="325"/>
    </location>
</feature>
<protein>
    <recommendedName>
        <fullName evidence="4">Lipase domain-containing protein</fullName>
    </recommendedName>
</protein>